<keyword evidence="2" id="KW-1185">Reference proteome</keyword>
<dbReference type="AlphaFoldDB" id="A0A1T1ANY6"/>
<reference evidence="1 2" key="1">
    <citation type="submission" date="2017-01" db="EMBL/GenBank/DDBJ databases">
        <title>Genome sequencing of Rhodoferax fermentans JCM 7819.</title>
        <authorList>
            <person name="Kim Y.J."/>
            <person name="Farh M.E.-A."/>
            <person name="Yang D.-C."/>
        </authorList>
    </citation>
    <scope>NUCLEOTIDE SEQUENCE [LARGE SCALE GENOMIC DNA]</scope>
    <source>
        <strain evidence="1 2">JCM 7819</strain>
    </source>
</reference>
<dbReference type="STRING" id="28066.RF819_03110"/>
<gene>
    <name evidence="1" type="ORF">RF819_03110</name>
</gene>
<dbReference type="Proteomes" id="UP000190750">
    <property type="component" value="Unassembled WGS sequence"/>
</dbReference>
<evidence type="ECO:0000313" key="2">
    <source>
        <dbReference type="Proteomes" id="UP000190750"/>
    </source>
</evidence>
<comment type="caution">
    <text evidence="1">The sequence shown here is derived from an EMBL/GenBank/DDBJ whole genome shotgun (WGS) entry which is preliminary data.</text>
</comment>
<dbReference type="RefSeq" id="WP_143541587.1">
    <property type="nucleotide sequence ID" value="NZ_MTJN01000002.1"/>
</dbReference>
<proteinExistence type="predicted"/>
<organism evidence="1 2">
    <name type="scientific">Rhodoferax fermentans</name>
    <dbReference type="NCBI Taxonomy" id="28066"/>
    <lineage>
        <taxon>Bacteria</taxon>
        <taxon>Pseudomonadati</taxon>
        <taxon>Pseudomonadota</taxon>
        <taxon>Betaproteobacteria</taxon>
        <taxon>Burkholderiales</taxon>
        <taxon>Comamonadaceae</taxon>
        <taxon>Rhodoferax</taxon>
    </lineage>
</organism>
<dbReference type="EMBL" id="MTJN01000002">
    <property type="protein sequence ID" value="OOV05832.1"/>
    <property type="molecule type" value="Genomic_DNA"/>
</dbReference>
<accession>A0A1T1ANY6</accession>
<sequence>MILVLGKLIEKSVDGDTPAFLAGAHNIGALDHGLGVGLLGGFGLFIDLQLGGFAGGLTTGGTEVIDI</sequence>
<evidence type="ECO:0000313" key="1">
    <source>
        <dbReference type="EMBL" id="OOV05832.1"/>
    </source>
</evidence>
<protein>
    <submittedName>
        <fullName evidence="1">Uncharacterized protein</fullName>
    </submittedName>
</protein>
<name>A0A1T1ANY6_RHOFE</name>